<comment type="caution">
    <text evidence="1">The sequence shown here is derived from an EMBL/GenBank/DDBJ whole genome shotgun (WGS) entry which is preliminary data.</text>
</comment>
<protein>
    <submittedName>
        <fullName evidence="1">Uncharacterized protein</fullName>
    </submittedName>
</protein>
<reference evidence="1 2" key="1">
    <citation type="submission" date="2015-06" db="EMBL/GenBank/DDBJ databases">
        <title>Genome sequence of Pseudoalteromonas carrageenovora.</title>
        <authorList>
            <person name="Xie B.-B."/>
            <person name="Rong J.-C."/>
            <person name="Qin Q.-L."/>
            <person name="Zhang Y.-Z."/>
        </authorList>
    </citation>
    <scope>NUCLEOTIDE SEQUENCE [LARGE SCALE GENOMIC DNA]</scope>
    <source>
        <strain evidence="1 2">IAM 12662</strain>
    </source>
</reference>
<gene>
    <name evidence="1" type="ORF">PCARR_a2103</name>
</gene>
<name>A0ABR9EWW6_PSEVC</name>
<accession>A0ABR9EWW6</accession>
<evidence type="ECO:0000313" key="1">
    <source>
        <dbReference type="EMBL" id="MBE0383789.1"/>
    </source>
</evidence>
<evidence type="ECO:0000313" key="2">
    <source>
        <dbReference type="Proteomes" id="UP000615003"/>
    </source>
</evidence>
<proteinExistence type="predicted"/>
<dbReference type="EMBL" id="AQGW01000023">
    <property type="protein sequence ID" value="MBE0383789.1"/>
    <property type="molecule type" value="Genomic_DNA"/>
</dbReference>
<dbReference type="Proteomes" id="UP000615003">
    <property type="component" value="Unassembled WGS sequence"/>
</dbReference>
<sequence length="40" mass="4643">MRSTPFRSTTYLTTTAMISPASLRGTVVYKKPLYYCFYVQ</sequence>
<organism evidence="1 2">
    <name type="scientific">Pseudoalteromonas carrageenovora IAM 12662</name>
    <dbReference type="NCBI Taxonomy" id="1314868"/>
    <lineage>
        <taxon>Bacteria</taxon>
        <taxon>Pseudomonadati</taxon>
        <taxon>Pseudomonadota</taxon>
        <taxon>Gammaproteobacteria</taxon>
        <taxon>Alteromonadales</taxon>
        <taxon>Pseudoalteromonadaceae</taxon>
        <taxon>Pseudoalteromonas</taxon>
    </lineage>
</organism>
<keyword evidence="2" id="KW-1185">Reference proteome</keyword>